<dbReference type="InterPro" id="IPR000531">
    <property type="entry name" value="Beta-barrel_TonB"/>
</dbReference>
<dbReference type="PROSITE" id="PS52016">
    <property type="entry name" value="TONB_DEPENDENT_REC_3"/>
    <property type="match status" value="1"/>
</dbReference>
<dbReference type="InterPro" id="IPR023996">
    <property type="entry name" value="TonB-dep_OMP_SusC/RagA"/>
</dbReference>
<dbReference type="InterPro" id="IPR008969">
    <property type="entry name" value="CarboxyPept-like_regulatory"/>
</dbReference>
<evidence type="ECO:0000256" key="7">
    <source>
        <dbReference type="ARBA" id="ARBA00023237"/>
    </source>
</evidence>
<evidence type="ECO:0000256" key="5">
    <source>
        <dbReference type="ARBA" id="ARBA00023077"/>
    </source>
</evidence>
<keyword evidence="3 8" id="KW-1134">Transmembrane beta strand</keyword>
<feature type="signal peptide" evidence="10">
    <location>
        <begin position="1"/>
        <end position="25"/>
    </location>
</feature>
<evidence type="ECO:0000256" key="3">
    <source>
        <dbReference type="ARBA" id="ARBA00022452"/>
    </source>
</evidence>
<keyword evidence="10" id="KW-0732">Signal</keyword>
<dbReference type="NCBIfam" id="TIGR04057">
    <property type="entry name" value="SusC_RagA_signa"/>
    <property type="match status" value="1"/>
</dbReference>
<dbReference type="EMBL" id="FPAG01000008">
    <property type="protein sequence ID" value="SFT08214.1"/>
    <property type="molecule type" value="Genomic_DNA"/>
</dbReference>
<keyword evidence="6 8" id="KW-0472">Membrane</keyword>
<dbReference type="Pfam" id="PF07715">
    <property type="entry name" value="Plug"/>
    <property type="match status" value="1"/>
</dbReference>
<comment type="subcellular location">
    <subcellularLocation>
        <location evidence="1 8">Cell outer membrane</location>
        <topology evidence="1 8">Multi-pass membrane protein</topology>
    </subcellularLocation>
</comment>
<dbReference type="SUPFAM" id="SSF56935">
    <property type="entry name" value="Porins"/>
    <property type="match status" value="1"/>
</dbReference>
<evidence type="ECO:0000256" key="9">
    <source>
        <dbReference type="RuleBase" id="RU003357"/>
    </source>
</evidence>
<accession>A0A1I6V3J2</accession>
<evidence type="ECO:0000256" key="1">
    <source>
        <dbReference type="ARBA" id="ARBA00004571"/>
    </source>
</evidence>
<reference evidence="13 14" key="1">
    <citation type="submission" date="2016-10" db="EMBL/GenBank/DDBJ databases">
        <authorList>
            <person name="de Groot N.N."/>
        </authorList>
    </citation>
    <scope>NUCLEOTIDE SEQUENCE [LARGE SCALE GENOMIC DNA]</scope>
    <source>
        <strain evidence="13 14">CGMCC 1.6114</strain>
    </source>
</reference>
<dbReference type="Proteomes" id="UP000183209">
    <property type="component" value="Unassembled WGS sequence"/>
</dbReference>
<dbReference type="Pfam" id="PF00593">
    <property type="entry name" value="TonB_dep_Rec_b-barrel"/>
    <property type="match status" value="1"/>
</dbReference>
<dbReference type="InterPro" id="IPR037066">
    <property type="entry name" value="Plug_dom_sf"/>
</dbReference>
<evidence type="ECO:0000256" key="6">
    <source>
        <dbReference type="ARBA" id="ARBA00023136"/>
    </source>
</evidence>
<evidence type="ECO:0000313" key="14">
    <source>
        <dbReference type="Proteomes" id="UP000183209"/>
    </source>
</evidence>
<sequence>MRKLTNKVFLLFGLLLLMSFVSVNAQEKQVTGVVKDSETGVPIPGVNILIKNTSRGTTTNFDGAYTIDANANDVLVFTYLGYKSLEQTVGNQTTINVSLTIEASQLDEVVVVGYGTQKRTNVTSSVATVDMEEALGDRPVSSTAQVLQGTSPGLEIVTGSGRPGQGSSINIRGFTSINGGDPLILVDDAEVPSIDDINPNDIESVSVLKDAAAASIYGARGAFGVVLITTKKGRRNTKPTVNYSVNTAMTYGTDLPEKLGLDATVRKYQEWEIQNKAGRDVDTWVSFLDDYAVNPSNYPEGFAVDQFGTNYPLRPTRDWWDLAFTEGLETIHNFDYSGGSENTNYRVSVGYTDQDGILITGKDSYKRYNLNATLNTDLSDQITMSASFFYKNDLRKTPNVMWRAFGYGVLTGPWANSGYYDDAQTGESIPYATPNNFLRLEPVVRDFGDDIRLNGSLTWKPLDGLSFRSAYTFNKTTNNRNSVTTGSVYKDPVGTQDVIFGQNTNYYKSTNTVNYHSLNLRANYEKAFGDHNFGAMIGLNYEKAEREGFNASRQDLINIDLPALSTATGQPFVGDSYYDWAVAGYFARVNYNYKEKYLLELSSRYDGSSRFAKGDRYVFLPSASAGWVVTNESFMEALKPAISYLKFRGSYGEIGNQRVTRFGVQDYYPYLPTYPVGESEWVNDENINFVTLFAPQLVSAGFTWETVRTLDVGAELAFFNNRLSSTFSWYQRETLGMLNEAIELPTVLGTGAPLQNAADLETKGWDLTLEWKDRIGENFKYSIGGNLYDSRSYITRVENQSGTIDGLYVGKELGELWGYEADGLYSVDNFEEAIPGAFTDFFTLKDGIAPFENRDHLPGDVRFKDLNGDGVVNDGLRTLEDHGDLRRIGNNRRRYQYGITGSAAYKSFSLSFFLQGVGKRNRNIYTPVMFPIISEFYSGILTHQADAWSAENQDAFYPRILSRNYGLAGTPNSRYLFDVSYLTIKNISLAYELPRAFLDKMNIKKLRLSLSGENLYTFDNLPKGVASDLQAESAGAGYPLLRKYSLGINVSF</sequence>
<dbReference type="InterPro" id="IPR036942">
    <property type="entry name" value="Beta-barrel_TonB_sf"/>
</dbReference>
<dbReference type="Gene3D" id="2.40.170.20">
    <property type="entry name" value="TonB-dependent receptor, beta-barrel domain"/>
    <property type="match status" value="1"/>
</dbReference>
<dbReference type="RefSeq" id="WP_074979676.1">
    <property type="nucleotide sequence ID" value="NZ_FPAG01000008.1"/>
</dbReference>
<evidence type="ECO:0000256" key="10">
    <source>
        <dbReference type="SAM" id="SignalP"/>
    </source>
</evidence>
<feature type="chain" id="PRO_5010282384" evidence="10">
    <location>
        <begin position="26"/>
        <end position="1052"/>
    </location>
</feature>
<evidence type="ECO:0000313" key="13">
    <source>
        <dbReference type="EMBL" id="SFT08214.1"/>
    </source>
</evidence>
<dbReference type="OrthoDB" id="9768177at2"/>
<dbReference type="InterPro" id="IPR023997">
    <property type="entry name" value="TonB-dep_OMP_SusC/RagA_CS"/>
</dbReference>
<dbReference type="Pfam" id="PF13715">
    <property type="entry name" value="CarbopepD_reg_2"/>
    <property type="match status" value="1"/>
</dbReference>
<dbReference type="InterPro" id="IPR039426">
    <property type="entry name" value="TonB-dep_rcpt-like"/>
</dbReference>
<keyword evidence="5 9" id="KW-0798">TonB box</keyword>
<dbReference type="GO" id="GO:0009279">
    <property type="term" value="C:cell outer membrane"/>
    <property type="evidence" value="ECO:0007669"/>
    <property type="project" value="UniProtKB-SubCell"/>
</dbReference>
<evidence type="ECO:0000256" key="8">
    <source>
        <dbReference type="PROSITE-ProRule" id="PRU01360"/>
    </source>
</evidence>
<gene>
    <name evidence="13" type="ORF">SAMN04487906_2838</name>
</gene>
<evidence type="ECO:0000256" key="4">
    <source>
        <dbReference type="ARBA" id="ARBA00022692"/>
    </source>
</evidence>
<dbReference type="Gene3D" id="2.170.130.10">
    <property type="entry name" value="TonB-dependent receptor, plug domain"/>
    <property type="match status" value="1"/>
</dbReference>
<dbReference type="AlphaFoldDB" id="A0A1I6V3J2"/>
<proteinExistence type="inferred from homology"/>
<dbReference type="InterPro" id="IPR012910">
    <property type="entry name" value="Plug_dom"/>
</dbReference>
<evidence type="ECO:0000259" key="12">
    <source>
        <dbReference type="Pfam" id="PF07715"/>
    </source>
</evidence>
<keyword evidence="2 8" id="KW-0813">Transport</keyword>
<keyword evidence="7 8" id="KW-0998">Cell outer membrane</keyword>
<organism evidence="13 14">
    <name type="scientific">Zhouia amylolytica</name>
    <dbReference type="NCBI Taxonomy" id="376730"/>
    <lineage>
        <taxon>Bacteria</taxon>
        <taxon>Pseudomonadati</taxon>
        <taxon>Bacteroidota</taxon>
        <taxon>Flavobacteriia</taxon>
        <taxon>Flavobacteriales</taxon>
        <taxon>Flavobacteriaceae</taxon>
        <taxon>Zhouia</taxon>
    </lineage>
</organism>
<dbReference type="NCBIfam" id="TIGR04056">
    <property type="entry name" value="OMP_RagA_SusC"/>
    <property type="match status" value="1"/>
</dbReference>
<comment type="similarity">
    <text evidence="8 9">Belongs to the TonB-dependent receptor family.</text>
</comment>
<dbReference type="Gene3D" id="2.60.40.1120">
    <property type="entry name" value="Carboxypeptidase-like, regulatory domain"/>
    <property type="match status" value="1"/>
</dbReference>
<dbReference type="SUPFAM" id="SSF49464">
    <property type="entry name" value="Carboxypeptidase regulatory domain-like"/>
    <property type="match status" value="1"/>
</dbReference>
<feature type="domain" description="TonB-dependent receptor-like beta-barrel" evidence="11">
    <location>
        <begin position="405"/>
        <end position="914"/>
    </location>
</feature>
<feature type="domain" description="TonB-dependent receptor plug" evidence="12">
    <location>
        <begin position="121"/>
        <end position="225"/>
    </location>
</feature>
<protein>
    <submittedName>
        <fullName evidence="13">TonB-linked outer membrane protein, SusC/RagA family</fullName>
    </submittedName>
</protein>
<evidence type="ECO:0000256" key="2">
    <source>
        <dbReference type="ARBA" id="ARBA00022448"/>
    </source>
</evidence>
<keyword evidence="4 8" id="KW-0812">Transmembrane</keyword>
<evidence type="ECO:0000259" key="11">
    <source>
        <dbReference type="Pfam" id="PF00593"/>
    </source>
</evidence>
<name>A0A1I6V3J2_9FLAO</name>